<evidence type="ECO:0000313" key="8">
    <source>
        <dbReference type="EMBL" id="KAG7485870.1"/>
    </source>
</evidence>
<evidence type="ECO:0000256" key="6">
    <source>
        <dbReference type="ARBA" id="ARBA00047597"/>
    </source>
</evidence>
<dbReference type="AlphaFoldDB" id="A0AAV6Q7N3"/>
<dbReference type="Pfam" id="PF01129">
    <property type="entry name" value="ART"/>
    <property type="match status" value="1"/>
</dbReference>
<proteinExistence type="inferred from homology"/>
<dbReference type="GO" id="GO:0106274">
    <property type="term" value="F:NAD+-protein-arginine ADP-ribosyltransferase activity"/>
    <property type="evidence" value="ECO:0007669"/>
    <property type="project" value="UniProtKB-EC"/>
</dbReference>
<keyword evidence="4" id="KW-0548">Nucleotidyltransferase</keyword>
<dbReference type="InterPro" id="IPR000768">
    <property type="entry name" value="ART"/>
</dbReference>
<protein>
    <recommendedName>
        <fullName evidence="7">NAD(P)(+)--arginine ADP-ribosyltransferase</fullName>
        <ecNumber evidence="7">2.4.2.31</ecNumber>
    </recommendedName>
    <alternativeName>
        <fullName evidence="7">Mono(ADP-ribosyl)transferase</fullName>
    </alternativeName>
</protein>
<dbReference type="GO" id="GO:0016779">
    <property type="term" value="F:nucleotidyltransferase activity"/>
    <property type="evidence" value="ECO:0007669"/>
    <property type="project" value="UniProtKB-KW"/>
</dbReference>
<evidence type="ECO:0000256" key="4">
    <source>
        <dbReference type="ARBA" id="ARBA00022695"/>
    </source>
</evidence>
<keyword evidence="5 7" id="KW-0521">NADP</keyword>
<evidence type="ECO:0000256" key="2">
    <source>
        <dbReference type="ARBA" id="ARBA00022676"/>
    </source>
</evidence>
<evidence type="ECO:0000256" key="1">
    <source>
        <dbReference type="ARBA" id="ARBA00009558"/>
    </source>
</evidence>
<keyword evidence="7" id="KW-0732">Signal</keyword>
<dbReference type="GO" id="GO:0003950">
    <property type="term" value="F:NAD+ poly-ADP-ribosyltransferase activity"/>
    <property type="evidence" value="ECO:0007669"/>
    <property type="project" value="TreeGrafter"/>
</dbReference>
<keyword evidence="7" id="KW-0520">NAD</keyword>
<feature type="chain" id="PRO_5043103715" description="NAD(P)(+)--arginine ADP-ribosyltransferase" evidence="7">
    <location>
        <begin position="23"/>
        <end position="275"/>
    </location>
</feature>
<keyword evidence="2 7" id="KW-0328">Glycosyltransferase</keyword>
<evidence type="ECO:0000256" key="3">
    <source>
        <dbReference type="ARBA" id="ARBA00022679"/>
    </source>
</evidence>
<organism evidence="8 9">
    <name type="scientific">Solea senegalensis</name>
    <name type="common">Senegalese sole</name>
    <dbReference type="NCBI Taxonomy" id="28829"/>
    <lineage>
        <taxon>Eukaryota</taxon>
        <taxon>Metazoa</taxon>
        <taxon>Chordata</taxon>
        <taxon>Craniata</taxon>
        <taxon>Vertebrata</taxon>
        <taxon>Euteleostomi</taxon>
        <taxon>Actinopterygii</taxon>
        <taxon>Neopterygii</taxon>
        <taxon>Teleostei</taxon>
        <taxon>Neoteleostei</taxon>
        <taxon>Acanthomorphata</taxon>
        <taxon>Carangaria</taxon>
        <taxon>Pleuronectiformes</taxon>
        <taxon>Pleuronectoidei</taxon>
        <taxon>Soleidae</taxon>
        <taxon>Solea</taxon>
    </lineage>
</organism>
<accession>A0AAV6Q7N3</accession>
<comment type="catalytic activity">
    <reaction evidence="6 7">
        <text>L-arginyl-[protein] + NAD(+) = N(omega)-(ADP-D-ribosyl)-L-arginyl-[protein] + nicotinamide + H(+)</text>
        <dbReference type="Rhea" id="RHEA:19149"/>
        <dbReference type="Rhea" id="RHEA-COMP:10532"/>
        <dbReference type="Rhea" id="RHEA-COMP:15087"/>
        <dbReference type="ChEBI" id="CHEBI:15378"/>
        <dbReference type="ChEBI" id="CHEBI:17154"/>
        <dbReference type="ChEBI" id="CHEBI:29965"/>
        <dbReference type="ChEBI" id="CHEBI:57540"/>
        <dbReference type="ChEBI" id="CHEBI:142554"/>
        <dbReference type="EC" id="2.4.2.31"/>
    </reaction>
</comment>
<dbReference type="InterPro" id="IPR050999">
    <property type="entry name" value="ADP-ribosyltransferase_ARG"/>
</dbReference>
<dbReference type="EC" id="2.4.2.31" evidence="7"/>
<dbReference type="PANTHER" id="PTHR10339">
    <property type="entry name" value="ADP-RIBOSYLTRANSFERASE"/>
    <property type="match status" value="1"/>
</dbReference>
<dbReference type="Proteomes" id="UP000693946">
    <property type="component" value="Linkage Group LG6"/>
</dbReference>
<gene>
    <name evidence="8" type="ORF">JOB18_020176</name>
</gene>
<evidence type="ECO:0000313" key="9">
    <source>
        <dbReference type="Proteomes" id="UP000693946"/>
    </source>
</evidence>
<dbReference type="PANTHER" id="PTHR10339:SF27">
    <property type="entry name" value="NAD(P)(+)--ARGININE ADP-RIBOSYLTRANSFERASE"/>
    <property type="match status" value="1"/>
</dbReference>
<sequence>MWDRGNVLFAAVVFTALYYTTAKHAEQLDPGAVDYLCYACHQKAMEIVIDSGLLREELNLNKEFQKAWNASTQCQQVISGGIKEHTTALLAYYNGDEEFLKKFNDQVETMGGNVSTYGKNFNFKSFHFLLMGYMMLHKPKNCETVYFLMEKSKAQKGSKMKLGRFTKAETNFSSLLSSEDIDGMVVLNITSCYFAKMGANICINSEYVLLSPAEVFTVESVNDRKVDDNMYTEIVLKHSDLGGSQFCNICSRSPPTVSTQWLVLVIAALSLFVFC</sequence>
<name>A0AAV6Q7N3_SOLSE</name>
<comment type="similarity">
    <text evidence="1 7">Belongs to the Arg-specific ADP-ribosyltransferase family.</text>
</comment>
<evidence type="ECO:0000256" key="7">
    <source>
        <dbReference type="RuleBase" id="RU361228"/>
    </source>
</evidence>
<feature type="signal peptide" evidence="7">
    <location>
        <begin position="1"/>
        <end position="22"/>
    </location>
</feature>
<keyword evidence="3 7" id="KW-0808">Transferase</keyword>
<keyword evidence="9" id="KW-1185">Reference proteome</keyword>
<reference evidence="8 9" key="1">
    <citation type="journal article" date="2021" name="Sci. Rep.">
        <title>Chromosome anchoring in Senegalese sole (Solea senegalensis) reveals sex-associated markers and genome rearrangements in flatfish.</title>
        <authorList>
            <person name="Guerrero-Cozar I."/>
            <person name="Gomez-Garrido J."/>
            <person name="Berbel C."/>
            <person name="Martinez-Blanch J.F."/>
            <person name="Alioto T."/>
            <person name="Claros M.G."/>
            <person name="Gagnaire P.A."/>
            <person name="Manchado M."/>
        </authorList>
    </citation>
    <scope>NUCLEOTIDE SEQUENCE [LARGE SCALE GENOMIC DNA]</scope>
    <source>
        <strain evidence="8">Sse05_10M</strain>
    </source>
</reference>
<comment type="caution">
    <text evidence="8">The sequence shown here is derived from an EMBL/GenBank/DDBJ whole genome shotgun (WGS) entry which is preliminary data.</text>
</comment>
<dbReference type="EMBL" id="JAGKHQ010000018">
    <property type="protein sequence ID" value="KAG7485870.1"/>
    <property type="molecule type" value="Genomic_DNA"/>
</dbReference>
<evidence type="ECO:0000256" key="5">
    <source>
        <dbReference type="ARBA" id="ARBA00022857"/>
    </source>
</evidence>